<protein>
    <recommendedName>
        <fullName evidence="5">Sperm-tail PG-rich repeat-containing protein 2</fullName>
    </recommendedName>
</protein>
<proteinExistence type="predicted"/>
<dbReference type="EMBL" id="CAUEEQ010026522">
    <property type="protein sequence ID" value="CAJ0947202.1"/>
    <property type="molecule type" value="Genomic_DNA"/>
</dbReference>
<keyword evidence="2" id="KW-0812">Transmembrane</keyword>
<comment type="caution">
    <text evidence="3">The sequence shown here is derived from an EMBL/GenBank/DDBJ whole genome shotgun (WGS) entry which is preliminary data.</text>
</comment>
<feature type="transmembrane region" description="Helical" evidence="2">
    <location>
        <begin position="258"/>
        <end position="282"/>
    </location>
</feature>
<keyword evidence="2" id="KW-1133">Transmembrane helix</keyword>
<dbReference type="PANTHER" id="PTHR34914:SF1">
    <property type="entry name" value="LYMPHOCYTE EXPANSION MOLECULE"/>
    <property type="match status" value="1"/>
</dbReference>
<feature type="transmembrane region" description="Helical" evidence="2">
    <location>
        <begin position="175"/>
        <end position="195"/>
    </location>
</feature>
<evidence type="ECO:0000313" key="4">
    <source>
        <dbReference type="Proteomes" id="UP001176940"/>
    </source>
</evidence>
<reference evidence="3" key="1">
    <citation type="submission" date="2023-07" db="EMBL/GenBank/DDBJ databases">
        <authorList>
            <person name="Stuckert A."/>
        </authorList>
    </citation>
    <scope>NUCLEOTIDE SEQUENCE</scope>
</reference>
<dbReference type="Pfam" id="PF07004">
    <property type="entry name" value="SHIPPO-rpt"/>
    <property type="match status" value="1"/>
</dbReference>
<evidence type="ECO:0000313" key="3">
    <source>
        <dbReference type="EMBL" id="CAJ0947202.1"/>
    </source>
</evidence>
<dbReference type="Proteomes" id="UP001176940">
    <property type="component" value="Unassembled WGS sequence"/>
</dbReference>
<accession>A0ABN9LPJ8</accession>
<feature type="transmembrane region" description="Helical" evidence="2">
    <location>
        <begin position="207"/>
        <end position="225"/>
    </location>
</feature>
<dbReference type="InterPro" id="IPR010736">
    <property type="entry name" value="SHIPPO-rpt"/>
</dbReference>
<feature type="transmembrane region" description="Helical" evidence="2">
    <location>
        <begin position="294"/>
        <end position="317"/>
    </location>
</feature>
<evidence type="ECO:0000256" key="2">
    <source>
        <dbReference type="SAM" id="Phobius"/>
    </source>
</evidence>
<evidence type="ECO:0008006" key="5">
    <source>
        <dbReference type="Google" id="ProtNLM"/>
    </source>
</evidence>
<gene>
    <name evidence="3" type="ORF">RIMI_LOCUS11616915</name>
</gene>
<evidence type="ECO:0000256" key="1">
    <source>
        <dbReference type="SAM" id="MobiDB-lite"/>
    </source>
</evidence>
<sequence length="686" mass="75834">MPEGPVRVVGRCAPTTPSPPPPTQRRHHMTPVQLNAMVEERASADATSPIIPRSASDTAGARALTVSQAVQRQPQRQDQGATRARGEVSSVVFFTGLCGHFGGRKGAGWAVYYYVSCAICYYVGCAMYYYVGCAVYYYVGCSMYYCVGGAVHYCVGCAIYYYVCCAIYYYVGCAVYYYVVCAIYYCVGCAVYYCVGSAVYLCVGSAIYYYVGCAVYYYVGCAIYHCVGCAVYYYVGCVVCYYVGCAVYCYVGCAVYCYVSCAVYCCVGCAVYYVGCAVYYSVGCAVYYCVGCAVYYYVGCVICYAGCAVCYATSLYLTLSCRFDVSAVYPELKKPGTYTQVSYCKRATSELGRRLGPGSYEAAPGDFNPSVLQRNASAPGWKRAEETERLTEMPHVLYKEAWERNRLLKQNMGPGRYNTKSFVELLDEKPSSVRGVCNTRDVRFKEDKRDCYPGPGSYGKKGNRSALIEERTSKSANSKGIMESETSRCGTADSNGCDLGPGTYNIKSSTDETFNHIVGKRGPYDLFTGSRSGPILYGHFATPKNYKSEPGQYKVKSFTEELENEQKKKHGKFGKISQYPKVPTERIFCSTLTHWSRPIDSPGPGSYEAKPLFASVRKSSAPFLTSAKRFERKSCRLLFGSSNTVGVGRYNIDKPARGKTATCFRTSFLSKTGRYLSNFERDKVLQ</sequence>
<dbReference type="PANTHER" id="PTHR34914">
    <property type="entry name" value="LYMPHOCYTE EXPANSION MOLECULE"/>
    <property type="match status" value="1"/>
</dbReference>
<feature type="transmembrane region" description="Helical" evidence="2">
    <location>
        <begin position="231"/>
        <end position="251"/>
    </location>
</feature>
<keyword evidence="4" id="KW-1185">Reference proteome</keyword>
<feature type="transmembrane region" description="Helical" evidence="2">
    <location>
        <begin position="111"/>
        <end position="131"/>
    </location>
</feature>
<keyword evidence="2" id="KW-0472">Membrane</keyword>
<feature type="transmembrane region" description="Helical" evidence="2">
    <location>
        <begin position="143"/>
        <end position="169"/>
    </location>
</feature>
<feature type="region of interest" description="Disordered" evidence="1">
    <location>
        <begin position="472"/>
        <end position="493"/>
    </location>
</feature>
<organism evidence="3 4">
    <name type="scientific">Ranitomeya imitator</name>
    <name type="common">mimic poison frog</name>
    <dbReference type="NCBI Taxonomy" id="111125"/>
    <lineage>
        <taxon>Eukaryota</taxon>
        <taxon>Metazoa</taxon>
        <taxon>Chordata</taxon>
        <taxon>Craniata</taxon>
        <taxon>Vertebrata</taxon>
        <taxon>Euteleostomi</taxon>
        <taxon>Amphibia</taxon>
        <taxon>Batrachia</taxon>
        <taxon>Anura</taxon>
        <taxon>Neobatrachia</taxon>
        <taxon>Hyloidea</taxon>
        <taxon>Dendrobatidae</taxon>
        <taxon>Dendrobatinae</taxon>
        <taxon>Ranitomeya</taxon>
    </lineage>
</organism>
<name>A0ABN9LPJ8_9NEOB</name>
<feature type="region of interest" description="Disordered" evidence="1">
    <location>
        <begin position="1"/>
        <end position="27"/>
    </location>
</feature>
<dbReference type="InterPro" id="IPR033557">
    <property type="entry name" value="CIMAP2"/>
</dbReference>